<evidence type="ECO:0000313" key="1">
    <source>
        <dbReference type="EMBL" id="KAK8933529.1"/>
    </source>
</evidence>
<dbReference type="AlphaFoldDB" id="A0AAP0G1K1"/>
<organism evidence="1 2">
    <name type="scientific">Platanthera zijinensis</name>
    <dbReference type="NCBI Taxonomy" id="2320716"/>
    <lineage>
        <taxon>Eukaryota</taxon>
        <taxon>Viridiplantae</taxon>
        <taxon>Streptophyta</taxon>
        <taxon>Embryophyta</taxon>
        <taxon>Tracheophyta</taxon>
        <taxon>Spermatophyta</taxon>
        <taxon>Magnoliopsida</taxon>
        <taxon>Liliopsida</taxon>
        <taxon>Asparagales</taxon>
        <taxon>Orchidaceae</taxon>
        <taxon>Orchidoideae</taxon>
        <taxon>Orchideae</taxon>
        <taxon>Orchidinae</taxon>
        <taxon>Platanthera</taxon>
    </lineage>
</organism>
<dbReference type="Proteomes" id="UP001418222">
    <property type="component" value="Unassembled WGS sequence"/>
</dbReference>
<protein>
    <submittedName>
        <fullName evidence="1">Uncharacterized protein</fullName>
    </submittedName>
</protein>
<sequence>MWDSTLPFVISPNNPKISAPLHPSPTNLRRFSPMASRKKPSPRLRLWAFYLQVDGFFLRQSLDSSNDSDFNLLVPIFSWSYHYKRVVPGSPLDDLKLSSNTVGSLVWASILKREMAKLPS</sequence>
<proteinExistence type="predicted"/>
<evidence type="ECO:0000313" key="2">
    <source>
        <dbReference type="Proteomes" id="UP001418222"/>
    </source>
</evidence>
<dbReference type="EMBL" id="JBBWWQ010000013">
    <property type="protein sequence ID" value="KAK8933529.1"/>
    <property type="molecule type" value="Genomic_DNA"/>
</dbReference>
<accession>A0AAP0G1K1</accession>
<gene>
    <name evidence="1" type="ORF">KSP39_PZI015853</name>
</gene>
<keyword evidence="2" id="KW-1185">Reference proteome</keyword>
<reference evidence="1 2" key="1">
    <citation type="journal article" date="2022" name="Nat. Plants">
        <title>Genomes of leafy and leafless Platanthera orchids illuminate the evolution of mycoheterotrophy.</title>
        <authorList>
            <person name="Li M.H."/>
            <person name="Liu K.W."/>
            <person name="Li Z."/>
            <person name="Lu H.C."/>
            <person name="Ye Q.L."/>
            <person name="Zhang D."/>
            <person name="Wang J.Y."/>
            <person name="Li Y.F."/>
            <person name="Zhong Z.M."/>
            <person name="Liu X."/>
            <person name="Yu X."/>
            <person name="Liu D.K."/>
            <person name="Tu X.D."/>
            <person name="Liu B."/>
            <person name="Hao Y."/>
            <person name="Liao X.Y."/>
            <person name="Jiang Y.T."/>
            <person name="Sun W.H."/>
            <person name="Chen J."/>
            <person name="Chen Y.Q."/>
            <person name="Ai Y."/>
            <person name="Zhai J.W."/>
            <person name="Wu S.S."/>
            <person name="Zhou Z."/>
            <person name="Hsiao Y.Y."/>
            <person name="Wu W.L."/>
            <person name="Chen Y.Y."/>
            <person name="Lin Y.F."/>
            <person name="Hsu J.L."/>
            <person name="Li C.Y."/>
            <person name="Wang Z.W."/>
            <person name="Zhao X."/>
            <person name="Zhong W.Y."/>
            <person name="Ma X.K."/>
            <person name="Ma L."/>
            <person name="Huang J."/>
            <person name="Chen G.Z."/>
            <person name="Huang M.Z."/>
            <person name="Huang L."/>
            <person name="Peng D.H."/>
            <person name="Luo Y.B."/>
            <person name="Zou S.Q."/>
            <person name="Chen S.P."/>
            <person name="Lan S."/>
            <person name="Tsai W.C."/>
            <person name="Van de Peer Y."/>
            <person name="Liu Z.J."/>
        </authorList>
    </citation>
    <scope>NUCLEOTIDE SEQUENCE [LARGE SCALE GENOMIC DNA]</scope>
    <source>
        <strain evidence="1">Lor287</strain>
    </source>
</reference>
<name>A0AAP0G1K1_9ASPA</name>
<comment type="caution">
    <text evidence="1">The sequence shown here is derived from an EMBL/GenBank/DDBJ whole genome shotgun (WGS) entry which is preliminary data.</text>
</comment>